<organism evidence="2 3">
    <name type="scientific">Paramormyrops kingsleyae</name>
    <dbReference type="NCBI Taxonomy" id="1676925"/>
    <lineage>
        <taxon>Eukaryota</taxon>
        <taxon>Metazoa</taxon>
        <taxon>Chordata</taxon>
        <taxon>Craniata</taxon>
        <taxon>Vertebrata</taxon>
        <taxon>Euteleostomi</taxon>
        <taxon>Actinopterygii</taxon>
        <taxon>Neopterygii</taxon>
        <taxon>Teleostei</taxon>
        <taxon>Osteoglossocephala</taxon>
        <taxon>Osteoglossomorpha</taxon>
        <taxon>Osteoglossiformes</taxon>
        <taxon>Mormyridae</taxon>
        <taxon>Paramormyrops</taxon>
    </lineage>
</organism>
<evidence type="ECO:0000256" key="1">
    <source>
        <dbReference type="SAM" id="MobiDB-lite"/>
    </source>
</evidence>
<dbReference type="GeneTree" id="ENSGT00940000155077"/>
<sequence length="490" mass="52758">MSVPSEEPSPEGKRFREELEKSARFGTTVAGLGDSGDRHLDKSWEGNTDQKRLLHQSEKKQYPLVTMETASTGQSYSFQQEVSHLPGGVKREEQKTSPLGDRIAGLESQGMFSIDSGIEMTPSDPIDVARDLLESGKTEAYNYMDISCRKDPLVGQPLALDDWERVSAAASDILLDKDPYGRDLTKTPVAPATTGPTPTMEALAAGITQQRRPLVSERESILSVGVMGVPTVTLSEPDEDSHGSSTPPTEEADSPLDFELQASEESPLPSSTATQPDSQDREDSSIESGDSEIELVLEEPPPPRQGPASTPHPSPAPAGAPSPAPPPPPIQYSILREEREAELDSELILEPCDESPIKQRVAPRPPTEKAQPRRAASPPSPISAHKPAPPDSCAAPTPNVGHVTAIRRDVVEATPPAATVTTTVRVEQPPVEEKAVKQRRTSQTRTGSDRRASVPAFLQSLDRQTGGNAERTATSTRMQHICTVTLTMHG</sequence>
<feature type="compositionally biased region" description="Acidic residues" evidence="1">
    <location>
        <begin position="340"/>
        <end position="353"/>
    </location>
</feature>
<name>A0A3B3Q7X6_9TELE</name>
<feature type="compositionally biased region" description="Polar residues" evidence="1">
    <location>
        <begin position="268"/>
        <end position="277"/>
    </location>
</feature>
<evidence type="ECO:0000313" key="2">
    <source>
        <dbReference type="Ensembl" id="ENSPKIP00000001496.1"/>
    </source>
</evidence>
<evidence type="ECO:0000313" key="3">
    <source>
        <dbReference type="Proteomes" id="UP000261540"/>
    </source>
</evidence>
<protein>
    <submittedName>
        <fullName evidence="2">Uncharacterized protein</fullName>
    </submittedName>
</protein>
<dbReference type="Proteomes" id="UP000261540">
    <property type="component" value="Unplaced"/>
</dbReference>
<dbReference type="STRING" id="1676925.ENSPKIP00000001496"/>
<feature type="compositionally biased region" description="Pro residues" evidence="1">
    <location>
        <begin position="299"/>
        <end position="330"/>
    </location>
</feature>
<feature type="region of interest" description="Disordered" evidence="1">
    <location>
        <begin position="1"/>
        <end position="59"/>
    </location>
</feature>
<feature type="compositionally biased region" description="Basic and acidic residues" evidence="1">
    <location>
        <begin position="35"/>
        <end position="59"/>
    </location>
</feature>
<dbReference type="Ensembl" id="ENSPKIT00000025416.1">
    <property type="protein sequence ID" value="ENSPKIP00000001496.1"/>
    <property type="gene ID" value="ENSPKIG00000019770.1"/>
</dbReference>
<feature type="region of interest" description="Disordered" evidence="1">
    <location>
        <begin position="428"/>
        <end position="457"/>
    </location>
</feature>
<reference evidence="2" key="1">
    <citation type="submission" date="2025-08" db="UniProtKB">
        <authorList>
            <consortium name="Ensembl"/>
        </authorList>
    </citation>
    <scope>IDENTIFICATION</scope>
</reference>
<accession>A0A3B3Q7X6</accession>
<proteinExistence type="predicted"/>
<keyword evidence="3" id="KW-1185">Reference proteome</keyword>
<dbReference type="AlphaFoldDB" id="A0A3B3Q7X6"/>
<feature type="compositionally biased region" description="Basic and acidic residues" evidence="1">
    <location>
        <begin position="10"/>
        <end position="23"/>
    </location>
</feature>
<feature type="region of interest" description="Disordered" evidence="1">
    <location>
        <begin position="232"/>
        <end position="401"/>
    </location>
</feature>
<reference evidence="2" key="2">
    <citation type="submission" date="2025-09" db="UniProtKB">
        <authorList>
            <consortium name="Ensembl"/>
        </authorList>
    </citation>
    <scope>IDENTIFICATION</scope>
</reference>
<feature type="compositionally biased region" description="Low complexity" evidence="1">
    <location>
        <begin position="373"/>
        <end position="386"/>
    </location>
</feature>